<evidence type="ECO:0000313" key="22">
    <source>
        <dbReference type="Proteomes" id="UP000051789"/>
    </source>
</evidence>
<dbReference type="Pfam" id="PF21799">
    <property type="entry name" value="MurD-like_N"/>
    <property type="match status" value="1"/>
</dbReference>
<dbReference type="RefSeq" id="WP_054749293.1">
    <property type="nucleotide sequence ID" value="NZ_AYZK01000001.1"/>
</dbReference>
<dbReference type="Gene3D" id="3.40.50.720">
    <property type="entry name" value="NAD(P)-binding Rossmann-like Domain"/>
    <property type="match status" value="1"/>
</dbReference>
<dbReference type="Pfam" id="PF08245">
    <property type="entry name" value="Mur_ligase_M"/>
    <property type="match status" value="1"/>
</dbReference>
<feature type="binding site" evidence="17">
    <location>
        <begin position="119"/>
        <end position="125"/>
    </location>
    <ligand>
        <name>ATP</name>
        <dbReference type="ChEBI" id="CHEBI:30616"/>
    </ligand>
</feature>
<dbReference type="PATRIC" id="fig|1423810.4.peg.211"/>
<sequence length="452" mass="48748">MKQITDYQNKKVIVLGLGKSGVNAARLLNKLGALVTVNDAQDFDNNPDAQELLAEGVRVITGGHPVSLLDEDFSLMVKNPGIPYSNVMVKRAQELKLPIITEPELAYQVSEGEWVGITGTNGKTTTTTLIGLMLNEGGVEAHVGGNIGIPLSQVAQEAGPGSKIVAELSSFQLLGIDHLRPHVAVLNNIYEAHLDYHGSRANYIAAKMRITMNQTPDDYFVVNWDKQEWRDLAQNVRAQVVPFSRTGVAGARAVVDGDGWLCFDGERVVKADTIKIPGAHNVENALAAMSVAKLYGVDNQAIAHVLATFGGVKHRIQFVKELHGRRIYNDSKATNVEAASVAIVAFKAPEVLIAGGLDRHLSMDALIPLLQKHVHALVTYGETAPLMVAVAQKAGVPDIKRVDNLDEAVPAAYALSNPGDVLLLSPAAASWDQFHTFEERGDRFIADVDQLG</sequence>
<dbReference type="AlphaFoldDB" id="A0A0R2C8D1"/>
<evidence type="ECO:0000256" key="14">
    <source>
        <dbReference type="ARBA" id="ARBA00030398"/>
    </source>
</evidence>
<keyword evidence="22" id="KW-1185">Reference proteome</keyword>
<dbReference type="STRING" id="1423810.FD19_GL000207"/>
<dbReference type="InterPro" id="IPR005762">
    <property type="entry name" value="MurD"/>
</dbReference>
<comment type="pathway">
    <text evidence="3 17 18">Cell wall biogenesis; peptidoglycan biosynthesis.</text>
</comment>
<keyword evidence="12 17" id="KW-0573">Peptidoglycan synthesis</keyword>
<dbReference type="UniPathway" id="UPA00219"/>
<dbReference type="PANTHER" id="PTHR43692:SF1">
    <property type="entry name" value="UDP-N-ACETYLMURAMOYLALANINE--D-GLUTAMATE LIGASE"/>
    <property type="match status" value="1"/>
</dbReference>
<dbReference type="GO" id="GO:0005524">
    <property type="term" value="F:ATP binding"/>
    <property type="evidence" value="ECO:0007669"/>
    <property type="project" value="UniProtKB-UniRule"/>
</dbReference>
<comment type="similarity">
    <text evidence="4 17">Belongs to the MurCDEF family.</text>
</comment>
<feature type="domain" description="Mur ligase C-terminal" evidence="19">
    <location>
        <begin position="314"/>
        <end position="427"/>
    </location>
</feature>
<evidence type="ECO:0000256" key="15">
    <source>
        <dbReference type="ARBA" id="ARBA00032324"/>
    </source>
</evidence>
<evidence type="ECO:0000256" key="13">
    <source>
        <dbReference type="ARBA" id="ARBA00023316"/>
    </source>
</evidence>
<evidence type="ECO:0000259" key="19">
    <source>
        <dbReference type="Pfam" id="PF02875"/>
    </source>
</evidence>
<keyword evidence="8 17" id="KW-0436">Ligase</keyword>
<evidence type="ECO:0000313" key="21">
    <source>
        <dbReference type="EMBL" id="KRM87928.1"/>
    </source>
</evidence>
<evidence type="ECO:0000256" key="10">
    <source>
        <dbReference type="ARBA" id="ARBA00022840"/>
    </source>
</evidence>
<dbReference type="OrthoDB" id="9809796at2"/>
<dbReference type="InterPro" id="IPR036565">
    <property type="entry name" value="Mur-like_cat_sf"/>
</dbReference>
<dbReference type="GO" id="GO:0008764">
    <property type="term" value="F:UDP-N-acetylmuramoylalanine-D-glutamate ligase activity"/>
    <property type="evidence" value="ECO:0007669"/>
    <property type="project" value="UniProtKB-UniRule"/>
</dbReference>
<dbReference type="GO" id="GO:0051301">
    <property type="term" value="P:cell division"/>
    <property type="evidence" value="ECO:0007669"/>
    <property type="project" value="UniProtKB-KW"/>
</dbReference>
<dbReference type="HAMAP" id="MF_00639">
    <property type="entry name" value="MurD"/>
    <property type="match status" value="1"/>
</dbReference>
<evidence type="ECO:0000256" key="16">
    <source>
        <dbReference type="ARBA" id="ARBA00047632"/>
    </source>
</evidence>
<accession>A0A0R2C8D1</accession>
<keyword evidence="13 17" id="KW-0961">Cell wall biogenesis/degradation</keyword>
<keyword evidence="17 18" id="KW-0131">Cell cycle</keyword>
<dbReference type="PANTHER" id="PTHR43692">
    <property type="entry name" value="UDP-N-ACETYLMURAMOYLALANINE--D-GLUTAMATE LIGASE"/>
    <property type="match status" value="1"/>
</dbReference>
<dbReference type="GO" id="GO:0005737">
    <property type="term" value="C:cytoplasm"/>
    <property type="evidence" value="ECO:0007669"/>
    <property type="project" value="UniProtKB-SubCell"/>
</dbReference>
<evidence type="ECO:0000256" key="12">
    <source>
        <dbReference type="ARBA" id="ARBA00022984"/>
    </source>
</evidence>
<evidence type="ECO:0000256" key="2">
    <source>
        <dbReference type="ARBA" id="ARBA00004496"/>
    </source>
</evidence>
<gene>
    <name evidence="17" type="primary">murD</name>
    <name evidence="21" type="ORF">FD19_GL000207</name>
</gene>
<evidence type="ECO:0000256" key="5">
    <source>
        <dbReference type="ARBA" id="ARBA00012212"/>
    </source>
</evidence>
<dbReference type="SUPFAM" id="SSF51984">
    <property type="entry name" value="MurCD N-terminal domain"/>
    <property type="match status" value="1"/>
</dbReference>
<dbReference type="Gene3D" id="3.40.1190.10">
    <property type="entry name" value="Mur-like, catalytic domain"/>
    <property type="match status" value="1"/>
</dbReference>
<dbReference type="InterPro" id="IPR013221">
    <property type="entry name" value="Mur_ligase_cen"/>
</dbReference>
<dbReference type="EC" id="6.3.2.9" evidence="5 17"/>
<keyword evidence="9 17" id="KW-0547">Nucleotide-binding</keyword>
<evidence type="ECO:0000256" key="7">
    <source>
        <dbReference type="ARBA" id="ARBA00022490"/>
    </source>
</evidence>
<evidence type="ECO:0000256" key="8">
    <source>
        <dbReference type="ARBA" id="ARBA00022598"/>
    </source>
</evidence>
<dbReference type="SUPFAM" id="SSF53623">
    <property type="entry name" value="MurD-like peptide ligases, catalytic domain"/>
    <property type="match status" value="1"/>
</dbReference>
<keyword evidence="11 17" id="KW-0133">Cell shape</keyword>
<evidence type="ECO:0000256" key="9">
    <source>
        <dbReference type="ARBA" id="ARBA00022741"/>
    </source>
</evidence>
<comment type="caution">
    <text evidence="21">The sequence shown here is derived from an EMBL/GenBank/DDBJ whole genome shotgun (WGS) entry which is preliminary data.</text>
</comment>
<dbReference type="InterPro" id="IPR036615">
    <property type="entry name" value="Mur_ligase_C_dom_sf"/>
</dbReference>
<name>A0A0R2C8D1_9LACO</name>
<evidence type="ECO:0000256" key="11">
    <source>
        <dbReference type="ARBA" id="ARBA00022960"/>
    </source>
</evidence>
<dbReference type="Gene3D" id="3.90.190.20">
    <property type="entry name" value="Mur ligase, C-terminal domain"/>
    <property type="match status" value="1"/>
</dbReference>
<reference evidence="21 22" key="1">
    <citation type="journal article" date="2015" name="Genome Announc.">
        <title>Expanding the biotechnology potential of lactobacilli through comparative genomics of 213 strains and associated genera.</title>
        <authorList>
            <person name="Sun Z."/>
            <person name="Harris H.M."/>
            <person name="McCann A."/>
            <person name="Guo C."/>
            <person name="Argimon S."/>
            <person name="Zhang W."/>
            <person name="Yang X."/>
            <person name="Jeffery I.B."/>
            <person name="Cooney J.C."/>
            <person name="Kagawa T.F."/>
            <person name="Liu W."/>
            <person name="Song Y."/>
            <person name="Salvetti E."/>
            <person name="Wrobel A."/>
            <person name="Rasinkangas P."/>
            <person name="Parkhill J."/>
            <person name="Rea M.C."/>
            <person name="O'Sullivan O."/>
            <person name="Ritari J."/>
            <person name="Douillard F.P."/>
            <person name="Paul Ross R."/>
            <person name="Yang R."/>
            <person name="Briner A.E."/>
            <person name="Felis G.E."/>
            <person name="de Vos W.M."/>
            <person name="Barrangou R."/>
            <person name="Klaenhammer T.R."/>
            <person name="Caufield P.W."/>
            <person name="Cui Y."/>
            <person name="Zhang H."/>
            <person name="O'Toole P.W."/>
        </authorList>
    </citation>
    <scope>NUCLEOTIDE SEQUENCE [LARGE SCALE GENOMIC DNA]</scope>
    <source>
        <strain evidence="21 22">DSM 22698</strain>
    </source>
</reference>
<feature type="domain" description="Mur ligase central" evidence="20">
    <location>
        <begin position="117"/>
        <end position="292"/>
    </location>
</feature>
<dbReference type="SUPFAM" id="SSF53244">
    <property type="entry name" value="MurD-like peptide ligases, peptide-binding domain"/>
    <property type="match status" value="1"/>
</dbReference>
<dbReference type="EMBL" id="AYZK01000001">
    <property type="protein sequence ID" value="KRM87928.1"/>
    <property type="molecule type" value="Genomic_DNA"/>
</dbReference>
<keyword evidence="17 18" id="KW-0132">Cell division</keyword>
<dbReference type="GO" id="GO:0009252">
    <property type="term" value="P:peptidoglycan biosynthetic process"/>
    <property type="evidence" value="ECO:0007669"/>
    <property type="project" value="UniProtKB-UniRule"/>
</dbReference>
<comment type="subcellular location">
    <subcellularLocation>
        <location evidence="2 17 18">Cytoplasm</location>
    </subcellularLocation>
</comment>
<evidence type="ECO:0000256" key="18">
    <source>
        <dbReference type="RuleBase" id="RU003664"/>
    </source>
</evidence>
<evidence type="ECO:0000259" key="20">
    <source>
        <dbReference type="Pfam" id="PF08245"/>
    </source>
</evidence>
<dbReference type="Pfam" id="PF02875">
    <property type="entry name" value="Mur_ligase_C"/>
    <property type="match status" value="1"/>
</dbReference>
<dbReference type="Proteomes" id="UP000051789">
    <property type="component" value="Unassembled WGS sequence"/>
</dbReference>
<dbReference type="NCBIfam" id="TIGR01087">
    <property type="entry name" value="murD"/>
    <property type="match status" value="1"/>
</dbReference>
<dbReference type="GO" id="GO:0071555">
    <property type="term" value="P:cell wall organization"/>
    <property type="evidence" value="ECO:0007669"/>
    <property type="project" value="UniProtKB-KW"/>
</dbReference>
<keyword evidence="10 17" id="KW-0067">ATP-binding</keyword>
<evidence type="ECO:0000256" key="1">
    <source>
        <dbReference type="ARBA" id="ARBA00002734"/>
    </source>
</evidence>
<comment type="catalytic activity">
    <reaction evidence="16 17 18">
        <text>UDP-N-acetyl-alpha-D-muramoyl-L-alanine + D-glutamate + ATP = UDP-N-acetyl-alpha-D-muramoyl-L-alanyl-D-glutamate + ADP + phosphate + H(+)</text>
        <dbReference type="Rhea" id="RHEA:16429"/>
        <dbReference type="ChEBI" id="CHEBI:15378"/>
        <dbReference type="ChEBI" id="CHEBI:29986"/>
        <dbReference type="ChEBI" id="CHEBI:30616"/>
        <dbReference type="ChEBI" id="CHEBI:43474"/>
        <dbReference type="ChEBI" id="CHEBI:83898"/>
        <dbReference type="ChEBI" id="CHEBI:83900"/>
        <dbReference type="ChEBI" id="CHEBI:456216"/>
        <dbReference type="EC" id="6.3.2.9"/>
    </reaction>
</comment>
<evidence type="ECO:0000256" key="17">
    <source>
        <dbReference type="HAMAP-Rule" id="MF_00639"/>
    </source>
</evidence>
<organism evidence="21 22">
    <name type="scientific">Lacticaseibacillus thailandensis DSM 22698 = JCM 13996</name>
    <dbReference type="NCBI Taxonomy" id="1423810"/>
    <lineage>
        <taxon>Bacteria</taxon>
        <taxon>Bacillati</taxon>
        <taxon>Bacillota</taxon>
        <taxon>Bacilli</taxon>
        <taxon>Lactobacillales</taxon>
        <taxon>Lactobacillaceae</taxon>
        <taxon>Lacticaseibacillus</taxon>
    </lineage>
</organism>
<evidence type="ECO:0000256" key="4">
    <source>
        <dbReference type="ARBA" id="ARBA00010416"/>
    </source>
</evidence>
<proteinExistence type="inferred from homology"/>
<evidence type="ECO:0000256" key="3">
    <source>
        <dbReference type="ARBA" id="ARBA00004752"/>
    </source>
</evidence>
<dbReference type="InterPro" id="IPR004101">
    <property type="entry name" value="Mur_ligase_C"/>
</dbReference>
<protein>
    <recommendedName>
        <fullName evidence="6 17">UDP-N-acetylmuramoylalanine--D-glutamate ligase</fullName>
        <ecNumber evidence="5 17">6.3.2.9</ecNumber>
    </recommendedName>
    <alternativeName>
        <fullName evidence="15 17">D-glutamic acid-adding enzyme</fullName>
    </alternativeName>
    <alternativeName>
        <fullName evidence="14 17">UDP-N-acetylmuramoyl-L-alanyl-D-glutamate synthetase</fullName>
    </alternativeName>
</protein>
<keyword evidence="7 17" id="KW-0963">Cytoplasm</keyword>
<comment type="function">
    <text evidence="1 17 18">Cell wall formation. Catalyzes the addition of glutamate to the nucleotide precursor UDP-N-acetylmuramoyl-L-alanine (UMA).</text>
</comment>
<dbReference type="GO" id="GO:0008360">
    <property type="term" value="P:regulation of cell shape"/>
    <property type="evidence" value="ECO:0007669"/>
    <property type="project" value="UniProtKB-KW"/>
</dbReference>
<evidence type="ECO:0000256" key="6">
    <source>
        <dbReference type="ARBA" id="ARBA00015655"/>
    </source>
</evidence>